<dbReference type="Proteomes" id="UP000078046">
    <property type="component" value="Unassembled WGS sequence"/>
</dbReference>
<dbReference type="EMBL" id="LWCA01000495">
    <property type="protein sequence ID" value="OAF68197.1"/>
    <property type="molecule type" value="Genomic_DNA"/>
</dbReference>
<evidence type="ECO:0000313" key="1">
    <source>
        <dbReference type="EMBL" id="OAF68197.1"/>
    </source>
</evidence>
<organism evidence="1 2">
    <name type="scientific">Intoshia linei</name>
    <dbReference type="NCBI Taxonomy" id="1819745"/>
    <lineage>
        <taxon>Eukaryota</taxon>
        <taxon>Metazoa</taxon>
        <taxon>Spiralia</taxon>
        <taxon>Lophotrochozoa</taxon>
        <taxon>Mesozoa</taxon>
        <taxon>Orthonectida</taxon>
        <taxon>Rhopaluridae</taxon>
        <taxon>Intoshia</taxon>
    </lineage>
</organism>
<reference evidence="1 2" key="1">
    <citation type="submission" date="2016-04" db="EMBL/GenBank/DDBJ databases">
        <title>The genome of Intoshia linei affirms orthonectids as highly simplified spiralians.</title>
        <authorList>
            <person name="Mikhailov K.V."/>
            <person name="Slusarev G.S."/>
            <person name="Nikitin M.A."/>
            <person name="Logacheva M.D."/>
            <person name="Penin A."/>
            <person name="Aleoshin V."/>
            <person name="Panchin Y.V."/>
        </authorList>
    </citation>
    <scope>NUCLEOTIDE SEQUENCE [LARGE SCALE GENOMIC DNA]</scope>
    <source>
        <strain evidence="1">Intl2013</strain>
        <tissue evidence="1">Whole animal</tissue>
    </source>
</reference>
<keyword evidence="2" id="KW-1185">Reference proteome</keyword>
<comment type="caution">
    <text evidence="1">The sequence shown here is derived from an EMBL/GenBank/DDBJ whole genome shotgun (WGS) entry which is preliminary data.</text>
</comment>
<accession>A0A177B1P7</accession>
<sequence length="90" mass="10574">MEMNCIASNNVEKWKVLRDLLNKNDFKILIEKKIVDETLKPDQAIQMLIDDSVPEFTFRNEIKFFNTSQNKFVTIIQFGDRLCEMGSLTQ</sequence>
<dbReference type="AlphaFoldDB" id="A0A177B1P7"/>
<proteinExistence type="predicted"/>
<name>A0A177B1P7_9BILA</name>
<evidence type="ECO:0000313" key="2">
    <source>
        <dbReference type="Proteomes" id="UP000078046"/>
    </source>
</evidence>
<gene>
    <name evidence="1" type="ORF">A3Q56_04064</name>
</gene>
<protein>
    <submittedName>
        <fullName evidence="1">Uncharacterized protein</fullName>
    </submittedName>
</protein>